<sequence>MKAYVGVTDGSWYRFLAERPHLQEVNFWRPNSNKAFGAVQVGEPFFFKSHHPHNRLVGGGFYSGFARLPISEAWELFGEGNGAASLQEMRSAIGAYRHQPIPSREDPVIGCIFVRDTRFFAADADAGPPPDFASNIVQGKGYDLADSAYTSYFQDVIHRLTGPAVELDLTAPWHRTGPVYGDPRLQPQRLGQQAFKGVVLDACRHRCAITGAKIRPVLQAAHILPLPNGGVHRLDNGLLLRSDVHIMFDRGYLSVDPRHRLLVSPRLREDFGNGEEFYSRHGRVIDVPERAADRPHREFLEWHVDTVFKAT</sequence>
<dbReference type="EMBL" id="BONQ01000077">
    <property type="protein sequence ID" value="GIG46769.1"/>
    <property type="molecule type" value="Genomic_DNA"/>
</dbReference>
<dbReference type="InterPro" id="IPR003615">
    <property type="entry name" value="HNH_nuc"/>
</dbReference>
<comment type="caution">
    <text evidence="2">The sequence shown here is derived from an EMBL/GenBank/DDBJ whole genome shotgun (WGS) entry which is preliminary data.</text>
</comment>
<dbReference type="RefSeq" id="WP_203848527.1">
    <property type="nucleotide sequence ID" value="NZ_BAAAVW010000016.1"/>
</dbReference>
<dbReference type="Proteomes" id="UP000660611">
    <property type="component" value="Unassembled WGS sequence"/>
</dbReference>
<evidence type="ECO:0000313" key="3">
    <source>
        <dbReference type="Proteomes" id="UP000660611"/>
    </source>
</evidence>
<gene>
    <name evidence="2" type="ORF">Dsi01nite_048100</name>
</gene>
<proteinExistence type="predicted"/>
<accession>A0A919PMN7</accession>
<feature type="domain" description="HNH nuclease" evidence="1">
    <location>
        <begin position="207"/>
        <end position="256"/>
    </location>
</feature>
<dbReference type="AlphaFoldDB" id="A0A919PMN7"/>
<keyword evidence="3" id="KW-1185">Reference proteome</keyword>
<name>A0A919PMN7_9ACTN</name>
<evidence type="ECO:0000259" key="1">
    <source>
        <dbReference type="Pfam" id="PF13391"/>
    </source>
</evidence>
<organism evidence="2 3">
    <name type="scientific">Dactylosporangium siamense</name>
    <dbReference type="NCBI Taxonomy" id="685454"/>
    <lineage>
        <taxon>Bacteria</taxon>
        <taxon>Bacillati</taxon>
        <taxon>Actinomycetota</taxon>
        <taxon>Actinomycetes</taxon>
        <taxon>Micromonosporales</taxon>
        <taxon>Micromonosporaceae</taxon>
        <taxon>Dactylosporangium</taxon>
    </lineage>
</organism>
<protein>
    <recommendedName>
        <fullName evidence="1">HNH nuclease domain-containing protein</fullName>
    </recommendedName>
</protein>
<evidence type="ECO:0000313" key="2">
    <source>
        <dbReference type="EMBL" id="GIG46769.1"/>
    </source>
</evidence>
<reference evidence="2" key="1">
    <citation type="submission" date="2021-01" db="EMBL/GenBank/DDBJ databases">
        <title>Whole genome shotgun sequence of Dactylosporangium siamense NBRC 106093.</title>
        <authorList>
            <person name="Komaki H."/>
            <person name="Tamura T."/>
        </authorList>
    </citation>
    <scope>NUCLEOTIDE SEQUENCE</scope>
    <source>
        <strain evidence="2">NBRC 106093</strain>
    </source>
</reference>
<dbReference type="Pfam" id="PF13391">
    <property type="entry name" value="HNH_2"/>
    <property type="match status" value="1"/>
</dbReference>